<dbReference type="AlphaFoldDB" id="A0A317DL61"/>
<reference evidence="1 2" key="1">
    <citation type="submission" date="2018-05" db="EMBL/GenBank/DDBJ databases">
        <title>Micromonosporas from Atacama Desert.</title>
        <authorList>
            <person name="Carro L."/>
            <person name="Golinska P."/>
            <person name="Klenk H.-P."/>
            <person name="Goodfellow M."/>
        </authorList>
    </citation>
    <scope>NUCLEOTIDE SEQUENCE [LARGE SCALE GENOMIC DNA]</scope>
    <source>
        <strain evidence="1 2">4G51</strain>
    </source>
</reference>
<evidence type="ECO:0000313" key="1">
    <source>
        <dbReference type="EMBL" id="PWR15348.1"/>
    </source>
</evidence>
<sequence length="98" mass="10976">MHVGPDWDVTLACELVEHHGSGRRLRLSLVLRTTRPGTSIVYNYPQTGDDPKWHWTTKSYTDRLGYPTEFTYLDPDATNNIQTTVMSLATGAPVASLL</sequence>
<dbReference type="RefSeq" id="WP_109801528.1">
    <property type="nucleotide sequence ID" value="NZ_QGKS01000187.1"/>
</dbReference>
<gene>
    <name evidence="1" type="ORF">DKT69_11370</name>
</gene>
<protein>
    <submittedName>
        <fullName evidence="1">Uncharacterized protein</fullName>
    </submittedName>
</protein>
<accession>A0A317DL61</accession>
<name>A0A317DL61_9ACTN</name>
<dbReference type="EMBL" id="QGKS01000187">
    <property type="protein sequence ID" value="PWR15348.1"/>
    <property type="molecule type" value="Genomic_DNA"/>
</dbReference>
<comment type="caution">
    <text evidence="1">The sequence shown here is derived from an EMBL/GenBank/DDBJ whole genome shotgun (WGS) entry which is preliminary data.</text>
</comment>
<organism evidence="1 2">
    <name type="scientific">Micromonospora sicca</name>
    <dbReference type="NCBI Taxonomy" id="2202420"/>
    <lineage>
        <taxon>Bacteria</taxon>
        <taxon>Bacillati</taxon>
        <taxon>Actinomycetota</taxon>
        <taxon>Actinomycetes</taxon>
        <taxon>Micromonosporales</taxon>
        <taxon>Micromonosporaceae</taxon>
        <taxon>Micromonospora</taxon>
    </lineage>
</organism>
<evidence type="ECO:0000313" key="2">
    <source>
        <dbReference type="Proteomes" id="UP000246050"/>
    </source>
</evidence>
<proteinExistence type="predicted"/>
<dbReference type="Proteomes" id="UP000246050">
    <property type="component" value="Unassembled WGS sequence"/>
</dbReference>
<dbReference type="OrthoDB" id="4981820at2"/>